<feature type="region of interest" description="Disordered" evidence="1">
    <location>
        <begin position="72"/>
        <end position="101"/>
    </location>
</feature>
<protein>
    <submittedName>
        <fullName evidence="2">Uncharacterized protein</fullName>
    </submittedName>
</protein>
<dbReference type="EMBL" id="FQUY01000007">
    <property type="protein sequence ID" value="SHE86395.1"/>
    <property type="molecule type" value="Genomic_DNA"/>
</dbReference>
<dbReference type="AlphaFoldDB" id="A0A1M4WYW5"/>
<dbReference type="Proteomes" id="UP000184148">
    <property type="component" value="Unassembled WGS sequence"/>
</dbReference>
<keyword evidence="3" id="KW-1185">Reference proteome</keyword>
<accession>A0A1M4WYW5</accession>
<dbReference type="RefSeq" id="WP_073237550.1">
    <property type="nucleotide sequence ID" value="NZ_FQUY01000007.1"/>
</dbReference>
<reference evidence="3" key="1">
    <citation type="submission" date="2016-11" db="EMBL/GenBank/DDBJ databases">
        <authorList>
            <person name="Varghese N."/>
            <person name="Submissions S."/>
        </authorList>
    </citation>
    <scope>NUCLEOTIDE SEQUENCE [LARGE SCALE GENOMIC DNA]</scope>
    <source>
        <strain evidence="3">DSM 12395</strain>
    </source>
</reference>
<organism evidence="2 3">
    <name type="scientific">Desulforamulus putei DSM 12395</name>
    <dbReference type="NCBI Taxonomy" id="1121429"/>
    <lineage>
        <taxon>Bacteria</taxon>
        <taxon>Bacillati</taxon>
        <taxon>Bacillota</taxon>
        <taxon>Clostridia</taxon>
        <taxon>Eubacteriales</taxon>
        <taxon>Peptococcaceae</taxon>
        <taxon>Desulforamulus</taxon>
    </lineage>
</organism>
<sequence>MTKRFIPRKDLVDLLDAETMRSFLHKVLQHVEDSQSHPYYNPNLDKLGHEVLKTAFEYGLVNLNGGCPGCGGGCPGSKGPEKPKPANSPENGKIIPFKRFD</sequence>
<evidence type="ECO:0000313" key="2">
    <source>
        <dbReference type="EMBL" id="SHE86395.1"/>
    </source>
</evidence>
<gene>
    <name evidence="2" type="ORF">SAMN02745133_01305</name>
</gene>
<evidence type="ECO:0000313" key="3">
    <source>
        <dbReference type="Proteomes" id="UP000184148"/>
    </source>
</evidence>
<proteinExistence type="predicted"/>
<evidence type="ECO:0000256" key="1">
    <source>
        <dbReference type="SAM" id="MobiDB-lite"/>
    </source>
</evidence>
<dbReference type="OrthoDB" id="1787360at2"/>
<dbReference type="STRING" id="1121429.SAMN02745133_01305"/>
<name>A0A1M4WYW5_9FIRM</name>